<accession>A0A1G4ANA4</accession>
<protein>
    <submittedName>
        <fullName evidence="2">Uncharacterized protein</fullName>
    </submittedName>
</protein>
<keyword evidence="3" id="KW-1185">Reference proteome</keyword>
<dbReference type="AlphaFoldDB" id="A0A1G4ANA4"/>
<evidence type="ECO:0000313" key="3">
    <source>
        <dbReference type="Proteomes" id="UP000176998"/>
    </source>
</evidence>
<sequence length="103" mass="10747">MTQVGFGQELRSRKKTSGLGHVKSSSARWAALVSWRGRGAAREGQLVPPLPTSRVPPLAGRAAAGWQHTISSSGGALSGPGLARSLQLPRTQPHCSVQVAQVT</sequence>
<evidence type="ECO:0000313" key="2">
    <source>
        <dbReference type="EMBL" id="OHE90601.1"/>
    </source>
</evidence>
<dbReference type="GeneID" id="34567228"/>
<organism evidence="2 3">
    <name type="scientific">Colletotrichum orchidophilum</name>
    <dbReference type="NCBI Taxonomy" id="1209926"/>
    <lineage>
        <taxon>Eukaryota</taxon>
        <taxon>Fungi</taxon>
        <taxon>Dikarya</taxon>
        <taxon>Ascomycota</taxon>
        <taxon>Pezizomycotina</taxon>
        <taxon>Sordariomycetes</taxon>
        <taxon>Hypocreomycetidae</taxon>
        <taxon>Glomerellales</taxon>
        <taxon>Glomerellaceae</taxon>
        <taxon>Colletotrichum</taxon>
    </lineage>
</organism>
<evidence type="ECO:0000256" key="1">
    <source>
        <dbReference type="SAM" id="MobiDB-lite"/>
    </source>
</evidence>
<dbReference type="EMBL" id="MJBS01000239">
    <property type="protein sequence ID" value="OHE90601.1"/>
    <property type="molecule type" value="Genomic_DNA"/>
</dbReference>
<dbReference type="RefSeq" id="XP_022467778.1">
    <property type="nucleotide sequence ID" value="XM_022625718.1"/>
</dbReference>
<gene>
    <name evidence="2" type="ORF">CORC01_14107</name>
</gene>
<reference evidence="2 3" key="1">
    <citation type="submission" date="2016-09" db="EMBL/GenBank/DDBJ databases">
        <authorList>
            <person name="Capua I."/>
            <person name="De Benedictis P."/>
            <person name="Joannis T."/>
            <person name="Lombin L.H."/>
            <person name="Cattoli G."/>
        </authorList>
    </citation>
    <scope>NUCLEOTIDE SEQUENCE [LARGE SCALE GENOMIC DNA]</scope>
    <source>
        <strain evidence="2 3">IMI 309357</strain>
    </source>
</reference>
<proteinExistence type="predicted"/>
<name>A0A1G4ANA4_9PEZI</name>
<feature type="region of interest" description="Disordered" evidence="1">
    <location>
        <begin position="1"/>
        <end position="21"/>
    </location>
</feature>
<dbReference type="Proteomes" id="UP000176998">
    <property type="component" value="Unassembled WGS sequence"/>
</dbReference>
<comment type="caution">
    <text evidence="2">The sequence shown here is derived from an EMBL/GenBank/DDBJ whole genome shotgun (WGS) entry which is preliminary data.</text>
</comment>